<evidence type="ECO:0000313" key="2">
    <source>
        <dbReference type="EMBL" id="SHK58545.1"/>
    </source>
</evidence>
<dbReference type="EMBL" id="FRBD01000006">
    <property type="protein sequence ID" value="SHK58545.1"/>
    <property type="molecule type" value="Genomic_DNA"/>
</dbReference>
<feature type="transmembrane region" description="Helical" evidence="1">
    <location>
        <begin position="12"/>
        <end position="30"/>
    </location>
</feature>
<keyword evidence="2" id="KW-0132">Cell division</keyword>
<dbReference type="Proteomes" id="UP000184130">
    <property type="component" value="Unassembled WGS sequence"/>
</dbReference>
<accession>A0A1M6TNI2</accession>
<gene>
    <name evidence="2" type="ORF">SAMN05216463_106119</name>
</gene>
<keyword evidence="1" id="KW-1133">Transmembrane helix</keyword>
<name>A0A1M6TNI2_XYLRU</name>
<dbReference type="AlphaFoldDB" id="A0A1M6TNI2"/>
<reference evidence="2 3" key="1">
    <citation type="submission" date="2016-11" db="EMBL/GenBank/DDBJ databases">
        <authorList>
            <person name="Jaros S."/>
            <person name="Januszkiewicz K."/>
            <person name="Wedrychowicz H."/>
        </authorList>
    </citation>
    <scope>NUCLEOTIDE SEQUENCE [LARGE SCALE GENOMIC DNA]</scope>
    <source>
        <strain evidence="2 3">KHT3</strain>
    </source>
</reference>
<sequence length="254" mass="29064">MTINFNWKQILIVACNVIVGIYLVLAVTAFNNPDEAMAEQCTEVKIDIEQESMEGFLNPGEVKKLLSQYKLYPLSQPMNTISPRKMEETLLKSPFVEKVECYKTLSGHVCINIKQRIPVIRIMAINGDSYYLDHHGNIMPESGYATDILIATGNITKRYAQNVLSKVANKIVSNSFWRNQAVQLNVLPNQTLEMVPRVGDHIAFLGSPNNIDTKLERLRKFYIYGLNKAGWNKYNYINVEFNNQIICKKNNRQI</sequence>
<keyword evidence="2" id="KW-0131">Cell cycle</keyword>
<evidence type="ECO:0000256" key="1">
    <source>
        <dbReference type="SAM" id="Phobius"/>
    </source>
</evidence>
<dbReference type="GO" id="GO:0051301">
    <property type="term" value="P:cell division"/>
    <property type="evidence" value="ECO:0007669"/>
    <property type="project" value="UniProtKB-KW"/>
</dbReference>
<organism evidence="2 3">
    <name type="scientific">Xylanibacter ruminicola</name>
    <name type="common">Prevotella ruminicola</name>
    <dbReference type="NCBI Taxonomy" id="839"/>
    <lineage>
        <taxon>Bacteria</taxon>
        <taxon>Pseudomonadati</taxon>
        <taxon>Bacteroidota</taxon>
        <taxon>Bacteroidia</taxon>
        <taxon>Bacteroidales</taxon>
        <taxon>Prevotellaceae</taxon>
        <taxon>Xylanibacter</taxon>
    </lineage>
</organism>
<keyword evidence="1" id="KW-0472">Membrane</keyword>
<dbReference type="RefSeq" id="WP_073206668.1">
    <property type="nucleotide sequence ID" value="NZ_FRBD01000006.1"/>
</dbReference>
<protein>
    <submittedName>
        <fullName evidence="2">Cell division protein FtsQ</fullName>
    </submittedName>
</protein>
<proteinExistence type="predicted"/>
<evidence type="ECO:0000313" key="3">
    <source>
        <dbReference type="Proteomes" id="UP000184130"/>
    </source>
</evidence>
<keyword evidence="1" id="KW-0812">Transmembrane</keyword>